<dbReference type="Pfam" id="PF04586">
    <property type="entry name" value="Peptidase_S78"/>
    <property type="match status" value="1"/>
</dbReference>
<keyword evidence="3" id="KW-0378">Hydrolase</keyword>
<gene>
    <name evidence="5" type="ORF">SAMN05216272_105286</name>
</gene>
<proteinExistence type="predicted"/>
<dbReference type="Proteomes" id="UP000199636">
    <property type="component" value="Unassembled WGS sequence"/>
</dbReference>
<organism evidence="5 6">
    <name type="scientific">Pseudomonas panipatensis</name>
    <dbReference type="NCBI Taxonomy" id="428992"/>
    <lineage>
        <taxon>Bacteria</taxon>
        <taxon>Pseudomonadati</taxon>
        <taxon>Pseudomonadota</taxon>
        <taxon>Gammaproteobacteria</taxon>
        <taxon>Pseudomonadales</taxon>
        <taxon>Pseudomonadaceae</taxon>
        <taxon>Pseudomonas</taxon>
    </lineage>
</organism>
<dbReference type="AlphaFoldDB" id="A0A1G8HKN4"/>
<keyword evidence="2" id="KW-0645">Protease</keyword>
<reference evidence="6" key="1">
    <citation type="submission" date="2016-10" db="EMBL/GenBank/DDBJ databases">
        <authorList>
            <person name="Varghese N."/>
            <person name="Submissions S."/>
        </authorList>
    </citation>
    <scope>NUCLEOTIDE SEQUENCE [LARGE SCALE GENOMIC DNA]</scope>
    <source>
        <strain evidence="6">CCM 7469</strain>
    </source>
</reference>
<evidence type="ECO:0000313" key="6">
    <source>
        <dbReference type="Proteomes" id="UP000199636"/>
    </source>
</evidence>
<evidence type="ECO:0000256" key="1">
    <source>
        <dbReference type="ARBA" id="ARBA00022612"/>
    </source>
</evidence>
<dbReference type="SUPFAM" id="SSF50789">
    <property type="entry name" value="Herpes virus serine proteinase, assemblin"/>
    <property type="match status" value="1"/>
</dbReference>
<feature type="domain" description="Prohead serine protease" evidence="4">
    <location>
        <begin position="13"/>
        <end position="156"/>
    </location>
</feature>
<dbReference type="InterPro" id="IPR054613">
    <property type="entry name" value="Peptidase_S78_dom"/>
</dbReference>
<sequence length="217" mass="23852">MLTKQRLDLPLTIKSVSDTGEFEGYGSVFGVEDSYGDVVVRGAFEASLARWKEKGRLPALLWQHDSAEPIGIYTEMREDDTGLYVKGRLLIDDDPLAKRAHAHMKAGSLSGLSIGYMLDDYEYDKEKGIWLLKAIDLWEVSLVTFPANDEARISDVKSLLARGETPPPSKVERALREVGFSGSQAKAFMAKGYSAACPRDADVGSALDSLKSLIKCM</sequence>
<dbReference type="NCBIfam" id="TIGR01543">
    <property type="entry name" value="proheadase_HK97"/>
    <property type="match status" value="1"/>
</dbReference>
<dbReference type="STRING" id="428992.SAMN05216272_105286"/>
<evidence type="ECO:0000256" key="2">
    <source>
        <dbReference type="ARBA" id="ARBA00022670"/>
    </source>
</evidence>
<dbReference type="GO" id="GO:0006508">
    <property type="term" value="P:proteolysis"/>
    <property type="evidence" value="ECO:0007669"/>
    <property type="project" value="UniProtKB-KW"/>
</dbReference>
<protein>
    <recommendedName>
        <fullName evidence="4">Prohead serine protease domain-containing protein</fullName>
    </recommendedName>
</protein>
<dbReference type="GO" id="GO:0008233">
    <property type="term" value="F:peptidase activity"/>
    <property type="evidence" value="ECO:0007669"/>
    <property type="project" value="UniProtKB-KW"/>
</dbReference>
<keyword evidence="1" id="KW-1188">Viral release from host cell</keyword>
<evidence type="ECO:0000313" key="5">
    <source>
        <dbReference type="EMBL" id="SDI07071.1"/>
    </source>
</evidence>
<keyword evidence="6" id="KW-1185">Reference proteome</keyword>
<evidence type="ECO:0000259" key="4">
    <source>
        <dbReference type="Pfam" id="PF04586"/>
    </source>
</evidence>
<dbReference type="RefSeq" id="WP_090263355.1">
    <property type="nucleotide sequence ID" value="NZ_FNDS01000005.1"/>
</dbReference>
<dbReference type="EMBL" id="FNDS01000005">
    <property type="protein sequence ID" value="SDI07071.1"/>
    <property type="molecule type" value="Genomic_DNA"/>
</dbReference>
<evidence type="ECO:0000256" key="3">
    <source>
        <dbReference type="ARBA" id="ARBA00022801"/>
    </source>
</evidence>
<name>A0A1G8HKN4_9PSED</name>
<dbReference type="InterPro" id="IPR006433">
    <property type="entry name" value="Prohead_protease"/>
</dbReference>
<accession>A0A1G8HKN4</accession>
<dbReference type="OrthoDB" id="9804926at2"/>